<organism evidence="2 3">
    <name type="scientific">Phaeodactylibacter luteus</name>
    <dbReference type="NCBI Taxonomy" id="1564516"/>
    <lineage>
        <taxon>Bacteria</taxon>
        <taxon>Pseudomonadati</taxon>
        <taxon>Bacteroidota</taxon>
        <taxon>Saprospiria</taxon>
        <taxon>Saprospirales</taxon>
        <taxon>Haliscomenobacteraceae</taxon>
        <taxon>Phaeodactylibacter</taxon>
    </lineage>
</organism>
<feature type="transmembrane region" description="Helical" evidence="1">
    <location>
        <begin position="81"/>
        <end position="98"/>
    </location>
</feature>
<keyword evidence="1" id="KW-0472">Membrane</keyword>
<reference evidence="2 3" key="1">
    <citation type="submission" date="2019-08" db="EMBL/GenBank/DDBJ databases">
        <title>Genome of Phaeodactylibacter luteus.</title>
        <authorList>
            <person name="Bowman J.P."/>
        </authorList>
    </citation>
    <scope>NUCLEOTIDE SEQUENCE [LARGE SCALE GENOMIC DNA]</scope>
    <source>
        <strain evidence="2 3">KCTC 42180</strain>
    </source>
</reference>
<protein>
    <submittedName>
        <fullName evidence="2">Uncharacterized protein</fullName>
    </submittedName>
</protein>
<proteinExistence type="predicted"/>
<dbReference type="Proteomes" id="UP000321580">
    <property type="component" value="Unassembled WGS sequence"/>
</dbReference>
<evidence type="ECO:0000256" key="1">
    <source>
        <dbReference type="SAM" id="Phobius"/>
    </source>
</evidence>
<evidence type="ECO:0000313" key="3">
    <source>
        <dbReference type="Proteomes" id="UP000321580"/>
    </source>
</evidence>
<keyword evidence="1" id="KW-1133">Transmembrane helix</keyword>
<gene>
    <name evidence="2" type="ORF">FRY97_20325</name>
</gene>
<keyword evidence="1" id="KW-0812">Transmembrane</keyword>
<dbReference type="AlphaFoldDB" id="A0A5C6RG11"/>
<dbReference type="RefSeq" id="WP_147169461.1">
    <property type="nucleotide sequence ID" value="NZ_VOOR01000074.1"/>
</dbReference>
<evidence type="ECO:0000313" key="2">
    <source>
        <dbReference type="EMBL" id="TXB60595.1"/>
    </source>
</evidence>
<feature type="transmembrane region" description="Helical" evidence="1">
    <location>
        <begin position="110"/>
        <end position="130"/>
    </location>
</feature>
<name>A0A5C6RG11_9BACT</name>
<accession>A0A5C6RG11</accession>
<keyword evidence="3" id="KW-1185">Reference proteome</keyword>
<comment type="caution">
    <text evidence="2">The sequence shown here is derived from an EMBL/GenBank/DDBJ whole genome shotgun (WGS) entry which is preliminary data.</text>
</comment>
<sequence>MALILNCPACQEPVSLGQMPGTDNGLLECRACGHRYHIEGKSIDPDDRSYKAVASPPPNIEVAAQVGQLRILCKQPAWQKGVLLGVTALFVGGYIFAYTINPAQFSSDPFMIIFTIAVVLGVILFNISALRNQELLLKQYELQVGYTWPSFMKNARVFDPERILQFYVKERRVKSGKSTKLVFDIMAALEQQPGGVQVLKGLGTAQEAYFVEGQLERFYHLKDIPVAGEFDTRAKATFSLSNAVELVRHIFRSK</sequence>
<dbReference type="EMBL" id="VOOR01000074">
    <property type="protein sequence ID" value="TXB60595.1"/>
    <property type="molecule type" value="Genomic_DNA"/>
</dbReference>